<dbReference type="NCBIfam" id="TIGR00367">
    <property type="entry name" value="calcium/sodium antiporter"/>
    <property type="match status" value="1"/>
</dbReference>
<dbReference type="InterPro" id="IPR044880">
    <property type="entry name" value="NCX_ion-bd_dom_sf"/>
</dbReference>
<keyword evidence="8" id="KW-1185">Reference proteome</keyword>
<feature type="transmembrane region" description="Helical" evidence="5">
    <location>
        <begin position="6"/>
        <end position="23"/>
    </location>
</feature>
<dbReference type="PANTHER" id="PTHR10846:SF8">
    <property type="entry name" value="INNER MEMBRANE PROTEIN YRBG"/>
    <property type="match status" value="1"/>
</dbReference>
<evidence type="ECO:0000259" key="6">
    <source>
        <dbReference type="Pfam" id="PF01699"/>
    </source>
</evidence>
<evidence type="ECO:0000256" key="4">
    <source>
        <dbReference type="ARBA" id="ARBA00023136"/>
    </source>
</evidence>
<dbReference type="GO" id="GO:0006874">
    <property type="term" value="P:intracellular calcium ion homeostasis"/>
    <property type="evidence" value="ECO:0007669"/>
    <property type="project" value="TreeGrafter"/>
</dbReference>
<protein>
    <submittedName>
        <fullName evidence="7">Calcium/sodium antiporter</fullName>
    </submittedName>
</protein>
<feature type="transmembrane region" description="Helical" evidence="5">
    <location>
        <begin position="35"/>
        <end position="62"/>
    </location>
</feature>
<feature type="transmembrane region" description="Helical" evidence="5">
    <location>
        <begin position="207"/>
        <end position="230"/>
    </location>
</feature>
<dbReference type="InterPro" id="IPR004481">
    <property type="entry name" value="K/Na/Ca-exchanger"/>
</dbReference>
<feature type="domain" description="Sodium/calcium exchanger membrane region" evidence="6">
    <location>
        <begin position="174"/>
        <end position="317"/>
    </location>
</feature>
<dbReference type="AlphaFoldDB" id="A0AAW8QZY9"/>
<evidence type="ECO:0000256" key="3">
    <source>
        <dbReference type="ARBA" id="ARBA00022989"/>
    </source>
</evidence>
<reference evidence="7 8" key="1">
    <citation type="submission" date="2023-09" db="EMBL/GenBank/DDBJ databases">
        <authorList>
            <person name="Rey-Velasco X."/>
        </authorList>
    </citation>
    <scope>NUCLEOTIDE SEQUENCE [LARGE SCALE GENOMIC DNA]</scope>
    <source>
        <strain evidence="7 8">W409</strain>
    </source>
</reference>
<evidence type="ECO:0000256" key="2">
    <source>
        <dbReference type="ARBA" id="ARBA00022692"/>
    </source>
</evidence>
<feature type="transmembrane region" description="Helical" evidence="5">
    <location>
        <begin position="303"/>
        <end position="320"/>
    </location>
</feature>
<dbReference type="Pfam" id="PF01699">
    <property type="entry name" value="Na_Ca_ex"/>
    <property type="match status" value="2"/>
</dbReference>
<feature type="transmembrane region" description="Helical" evidence="5">
    <location>
        <begin position="126"/>
        <end position="145"/>
    </location>
</feature>
<feature type="transmembrane region" description="Helical" evidence="5">
    <location>
        <begin position="242"/>
        <end position="262"/>
    </location>
</feature>
<keyword evidence="2 5" id="KW-0812">Transmembrane</keyword>
<evidence type="ECO:0000256" key="1">
    <source>
        <dbReference type="ARBA" id="ARBA00004141"/>
    </source>
</evidence>
<proteinExistence type="predicted"/>
<feature type="transmembrane region" description="Helical" evidence="5">
    <location>
        <begin position="274"/>
        <end position="291"/>
    </location>
</feature>
<keyword evidence="4 5" id="KW-0472">Membrane</keyword>
<dbReference type="EMBL" id="JAVRIE010000001">
    <property type="protein sequence ID" value="MDT0581512.1"/>
    <property type="molecule type" value="Genomic_DNA"/>
</dbReference>
<accession>A0AAW8QZY9</accession>
<organism evidence="7 8">
    <name type="scientific">Brumicola blandensis</name>
    <dbReference type="NCBI Taxonomy" id="3075611"/>
    <lineage>
        <taxon>Bacteria</taxon>
        <taxon>Pseudomonadati</taxon>
        <taxon>Pseudomonadota</taxon>
        <taxon>Gammaproteobacteria</taxon>
        <taxon>Alteromonadales</taxon>
        <taxon>Alteromonadaceae</taxon>
        <taxon>Brumicola</taxon>
    </lineage>
</organism>
<dbReference type="InterPro" id="IPR004837">
    <property type="entry name" value="NaCa_Exmemb"/>
</dbReference>
<dbReference type="RefSeq" id="WP_311360306.1">
    <property type="nucleotide sequence ID" value="NZ_JAVRIE010000001.1"/>
</dbReference>
<comment type="subcellular location">
    <subcellularLocation>
        <location evidence="1">Membrane</location>
        <topology evidence="1">Multi-pass membrane protein</topology>
    </subcellularLocation>
</comment>
<name>A0AAW8QZY9_9ALTE</name>
<dbReference type="GO" id="GO:0008273">
    <property type="term" value="F:calcium, potassium:sodium antiporter activity"/>
    <property type="evidence" value="ECO:0007669"/>
    <property type="project" value="TreeGrafter"/>
</dbReference>
<dbReference type="Gene3D" id="1.20.1420.30">
    <property type="entry name" value="NCX, central ion-binding region"/>
    <property type="match status" value="1"/>
</dbReference>
<gene>
    <name evidence="7" type="ORF">RM544_03105</name>
</gene>
<dbReference type="Proteomes" id="UP001249020">
    <property type="component" value="Unassembled WGS sequence"/>
</dbReference>
<keyword evidence="3 5" id="KW-1133">Transmembrane helix</keyword>
<evidence type="ECO:0000313" key="7">
    <source>
        <dbReference type="EMBL" id="MDT0581512.1"/>
    </source>
</evidence>
<dbReference type="GO" id="GO:0005262">
    <property type="term" value="F:calcium channel activity"/>
    <property type="evidence" value="ECO:0007669"/>
    <property type="project" value="TreeGrafter"/>
</dbReference>
<sequence>MYVEIIAVLLGLVLLVYSAERFVEGAAVSAKYAGASPLLIGMLVVGFGTSAPEMMVSVFAAYEGNPNIALGNAYGSNIINIAFVLGLTAILYPITVSSKIVRKELPLLLAIVLFSGWLIFDNILSLIDIILLLAGFVALIVWSVLTAKQHRSDELASDVSTELASTLMSRGRATFWLIIGLLLLLLSAKILVWGAQSIAVKMGISDLIIGLTIIALGTSLPELAATIAAAKKGEHDIAIGNIIGSNMFNMLAVVGFSGIFGAIPVDDALVYRDWPVMLATSLMLLVMAYGYKKLGAISRKEGGILVLSFIVYNTFLLYSINN</sequence>
<dbReference type="PANTHER" id="PTHR10846">
    <property type="entry name" value="SODIUM/POTASSIUM/CALCIUM EXCHANGER"/>
    <property type="match status" value="1"/>
</dbReference>
<evidence type="ECO:0000256" key="5">
    <source>
        <dbReference type="SAM" id="Phobius"/>
    </source>
</evidence>
<comment type="caution">
    <text evidence="7">The sequence shown here is derived from an EMBL/GenBank/DDBJ whole genome shotgun (WGS) entry which is preliminary data.</text>
</comment>
<evidence type="ECO:0000313" key="8">
    <source>
        <dbReference type="Proteomes" id="UP001249020"/>
    </source>
</evidence>
<dbReference type="GO" id="GO:0005886">
    <property type="term" value="C:plasma membrane"/>
    <property type="evidence" value="ECO:0007669"/>
    <property type="project" value="TreeGrafter"/>
</dbReference>
<feature type="domain" description="Sodium/calcium exchanger membrane region" evidence="6">
    <location>
        <begin position="5"/>
        <end position="144"/>
    </location>
</feature>
<feature type="transmembrane region" description="Helical" evidence="5">
    <location>
        <begin position="74"/>
        <end position="92"/>
    </location>
</feature>
<feature type="transmembrane region" description="Helical" evidence="5">
    <location>
        <begin position="175"/>
        <end position="195"/>
    </location>
</feature>